<evidence type="ECO:0000313" key="1">
    <source>
        <dbReference type="EMBL" id="KYP40922.1"/>
    </source>
</evidence>
<sequence>QSLTDHDKVFNLFCGLRPDYNVFMTTTMHPPIPTYQSFIPQLIKYDTHISELSKIVTPTF</sequence>
<proteinExistence type="predicted"/>
<evidence type="ECO:0000313" key="2">
    <source>
        <dbReference type="Proteomes" id="UP000075243"/>
    </source>
</evidence>
<reference evidence="1" key="1">
    <citation type="journal article" date="2012" name="Nat. Biotechnol.">
        <title>Draft genome sequence of pigeonpea (Cajanus cajan), an orphan legume crop of resource-poor farmers.</title>
        <authorList>
            <person name="Varshney R.K."/>
            <person name="Chen W."/>
            <person name="Li Y."/>
            <person name="Bharti A.K."/>
            <person name="Saxena R.K."/>
            <person name="Schlueter J.A."/>
            <person name="Donoghue M.T."/>
            <person name="Azam S."/>
            <person name="Fan G."/>
            <person name="Whaley A.M."/>
            <person name="Farmer A.D."/>
            <person name="Sheridan J."/>
            <person name="Iwata A."/>
            <person name="Tuteja R."/>
            <person name="Penmetsa R.V."/>
            <person name="Wu W."/>
            <person name="Upadhyaya H.D."/>
            <person name="Yang S.P."/>
            <person name="Shah T."/>
            <person name="Saxena K.B."/>
            <person name="Michael T."/>
            <person name="McCombie W.R."/>
            <person name="Yang B."/>
            <person name="Zhang G."/>
            <person name="Yang H."/>
            <person name="Wang J."/>
            <person name="Spillane C."/>
            <person name="Cook D.R."/>
            <person name="May G.D."/>
            <person name="Xu X."/>
            <person name="Jackson S.A."/>
        </authorList>
    </citation>
    <scope>NUCLEOTIDE SEQUENCE [LARGE SCALE GENOMIC DNA]</scope>
</reference>
<protein>
    <submittedName>
        <fullName evidence="1">Uncharacterized protein</fullName>
    </submittedName>
</protein>
<dbReference type="Gramene" id="C.cajan_39118.t">
    <property type="protein sequence ID" value="C.cajan_39118.t.cds1"/>
    <property type="gene ID" value="C.cajan_39118"/>
</dbReference>
<dbReference type="AlphaFoldDB" id="A0A151REA6"/>
<dbReference type="EMBL" id="KQ483805">
    <property type="protein sequence ID" value="KYP40922.1"/>
    <property type="molecule type" value="Genomic_DNA"/>
</dbReference>
<organism evidence="1 2">
    <name type="scientific">Cajanus cajan</name>
    <name type="common">Pigeon pea</name>
    <name type="synonym">Cajanus indicus</name>
    <dbReference type="NCBI Taxonomy" id="3821"/>
    <lineage>
        <taxon>Eukaryota</taxon>
        <taxon>Viridiplantae</taxon>
        <taxon>Streptophyta</taxon>
        <taxon>Embryophyta</taxon>
        <taxon>Tracheophyta</taxon>
        <taxon>Spermatophyta</taxon>
        <taxon>Magnoliopsida</taxon>
        <taxon>eudicotyledons</taxon>
        <taxon>Gunneridae</taxon>
        <taxon>Pentapetalae</taxon>
        <taxon>rosids</taxon>
        <taxon>fabids</taxon>
        <taxon>Fabales</taxon>
        <taxon>Fabaceae</taxon>
        <taxon>Papilionoideae</taxon>
        <taxon>50 kb inversion clade</taxon>
        <taxon>NPAAA clade</taxon>
        <taxon>indigoferoid/millettioid clade</taxon>
        <taxon>Phaseoleae</taxon>
        <taxon>Cajanus</taxon>
    </lineage>
</organism>
<gene>
    <name evidence="1" type="ORF">KK1_037715</name>
</gene>
<dbReference type="Proteomes" id="UP000075243">
    <property type="component" value="Unassembled WGS sequence"/>
</dbReference>
<accession>A0A151REA6</accession>
<keyword evidence="2" id="KW-1185">Reference proteome</keyword>
<feature type="non-terminal residue" evidence="1">
    <location>
        <position position="1"/>
    </location>
</feature>
<name>A0A151REA6_CAJCA</name>